<comment type="caution">
    <text evidence="2">The sequence shown here is derived from an EMBL/GenBank/DDBJ whole genome shotgun (WGS) entry which is preliminary data.</text>
</comment>
<dbReference type="Proteomes" id="UP001209878">
    <property type="component" value="Unassembled WGS sequence"/>
</dbReference>
<feature type="compositionally biased region" description="Polar residues" evidence="1">
    <location>
        <begin position="136"/>
        <end position="154"/>
    </location>
</feature>
<evidence type="ECO:0000256" key="1">
    <source>
        <dbReference type="SAM" id="MobiDB-lite"/>
    </source>
</evidence>
<dbReference type="EMBL" id="JAODUO010000407">
    <property type="protein sequence ID" value="KAK2181207.1"/>
    <property type="molecule type" value="Genomic_DNA"/>
</dbReference>
<sequence length="287" mass="30982">MICHATESTRPNPRDDRGGVDYSRQPYVYYGENAAWREPSGPAQSQYDHQRLDNESRAIDYNSNSNDSRHHDSPTAPPSGQTVELDGGGATAWNSTGRQKRGCDSSPSSISDDGDTKSERQCRGRVKPTVPPFRNSAGSETDNRSCRVSSADESVTSHDSAKSPSAGGGYWPGQGTETSLLLHGRPETGKKLAGYQNTSPNPNPHDDVFDVTAVTTRDDANSAHAQLQRKSLSDPKDAMNTEEVQSLLLQGGGQRESSGDAGREALLIGAPTSKYAFVNNLQHYNQT</sequence>
<accession>A0AAD9NSJ7</accession>
<feature type="compositionally biased region" description="Basic and acidic residues" evidence="1">
    <location>
        <begin position="48"/>
        <end position="58"/>
    </location>
</feature>
<dbReference type="AlphaFoldDB" id="A0AAD9NSJ7"/>
<feature type="region of interest" description="Disordered" evidence="1">
    <location>
        <begin position="1"/>
        <end position="240"/>
    </location>
</feature>
<evidence type="ECO:0000313" key="3">
    <source>
        <dbReference type="Proteomes" id="UP001209878"/>
    </source>
</evidence>
<reference evidence="2" key="1">
    <citation type="journal article" date="2023" name="Mol. Biol. Evol.">
        <title>Third-Generation Sequencing Reveals the Adaptive Role of the Epigenome in Three Deep-Sea Polychaetes.</title>
        <authorList>
            <person name="Perez M."/>
            <person name="Aroh O."/>
            <person name="Sun Y."/>
            <person name="Lan Y."/>
            <person name="Juniper S.K."/>
            <person name="Young C.R."/>
            <person name="Angers B."/>
            <person name="Qian P.Y."/>
        </authorList>
    </citation>
    <scope>NUCLEOTIDE SEQUENCE</scope>
    <source>
        <strain evidence="2">R07B-5</strain>
    </source>
</reference>
<protein>
    <submittedName>
        <fullName evidence="2">Uncharacterized protein</fullName>
    </submittedName>
</protein>
<feature type="compositionally biased region" description="Polar residues" evidence="1">
    <location>
        <begin position="1"/>
        <end position="11"/>
    </location>
</feature>
<name>A0AAD9NSJ7_RIDPI</name>
<proteinExistence type="predicted"/>
<evidence type="ECO:0000313" key="2">
    <source>
        <dbReference type="EMBL" id="KAK2181207.1"/>
    </source>
</evidence>
<organism evidence="2 3">
    <name type="scientific">Ridgeia piscesae</name>
    <name type="common">Tubeworm</name>
    <dbReference type="NCBI Taxonomy" id="27915"/>
    <lineage>
        <taxon>Eukaryota</taxon>
        <taxon>Metazoa</taxon>
        <taxon>Spiralia</taxon>
        <taxon>Lophotrochozoa</taxon>
        <taxon>Annelida</taxon>
        <taxon>Polychaeta</taxon>
        <taxon>Sedentaria</taxon>
        <taxon>Canalipalpata</taxon>
        <taxon>Sabellida</taxon>
        <taxon>Siboglinidae</taxon>
        <taxon>Ridgeia</taxon>
    </lineage>
</organism>
<keyword evidence="3" id="KW-1185">Reference proteome</keyword>
<gene>
    <name evidence="2" type="ORF">NP493_407g06013</name>
</gene>